<sequence>MELITSHRNYQWLHNLITGDEKWMLYINYTYHCQWLSAGQTGVATPKPDLHPKK</sequence>
<name>A0A821DFF6_9BILA</name>
<dbReference type="AlphaFoldDB" id="A0A821DFF6"/>
<comment type="caution">
    <text evidence="1">The sequence shown here is derived from an EMBL/GenBank/DDBJ whole genome shotgun (WGS) entry which is preliminary data.</text>
</comment>
<gene>
    <name evidence="1" type="ORF">OVN521_LOCUS45899</name>
</gene>
<proteinExistence type="predicted"/>
<feature type="non-terminal residue" evidence="1">
    <location>
        <position position="54"/>
    </location>
</feature>
<dbReference type="Gene3D" id="3.30.420.10">
    <property type="entry name" value="Ribonuclease H-like superfamily/Ribonuclease H"/>
    <property type="match status" value="1"/>
</dbReference>
<evidence type="ECO:0000313" key="1">
    <source>
        <dbReference type="EMBL" id="CAF4620711.1"/>
    </source>
</evidence>
<dbReference type="EMBL" id="CAJOBG010077952">
    <property type="protein sequence ID" value="CAF4620711.1"/>
    <property type="molecule type" value="Genomic_DNA"/>
</dbReference>
<dbReference type="Proteomes" id="UP000663866">
    <property type="component" value="Unassembled WGS sequence"/>
</dbReference>
<dbReference type="InterPro" id="IPR036397">
    <property type="entry name" value="RNaseH_sf"/>
</dbReference>
<reference evidence="1" key="1">
    <citation type="submission" date="2021-02" db="EMBL/GenBank/DDBJ databases">
        <authorList>
            <person name="Nowell W R."/>
        </authorList>
    </citation>
    <scope>NUCLEOTIDE SEQUENCE</scope>
</reference>
<dbReference type="GO" id="GO:0003676">
    <property type="term" value="F:nucleic acid binding"/>
    <property type="evidence" value="ECO:0007669"/>
    <property type="project" value="InterPro"/>
</dbReference>
<evidence type="ECO:0000313" key="2">
    <source>
        <dbReference type="Proteomes" id="UP000663866"/>
    </source>
</evidence>
<organism evidence="1 2">
    <name type="scientific">Rotaria magnacalcarata</name>
    <dbReference type="NCBI Taxonomy" id="392030"/>
    <lineage>
        <taxon>Eukaryota</taxon>
        <taxon>Metazoa</taxon>
        <taxon>Spiralia</taxon>
        <taxon>Gnathifera</taxon>
        <taxon>Rotifera</taxon>
        <taxon>Eurotatoria</taxon>
        <taxon>Bdelloidea</taxon>
        <taxon>Philodinida</taxon>
        <taxon>Philodinidae</taxon>
        <taxon>Rotaria</taxon>
    </lineage>
</organism>
<keyword evidence="2" id="KW-1185">Reference proteome</keyword>
<protein>
    <submittedName>
        <fullName evidence="1">Uncharacterized protein</fullName>
    </submittedName>
</protein>
<accession>A0A821DFF6</accession>